<evidence type="ECO:0000313" key="3">
    <source>
        <dbReference type="Proteomes" id="UP000479000"/>
    </source>
</evidence>
<dbReference type="OrthoDB" id="2325716at2759"/>
<dbReference type="EMBL" id="CADCXU010023003">
    <property type="protein sequence ID" value="CAB0010355.1"/>
    <property type="molecule type" value="Genomic_DNA"/>
</dbReference>
<protein>
    <submittedName>
        <fullName evidence="2">Uncharacterized protein</fullName>
    </submittedName>
</protein>
<dbReference type="InterPro" id="IPR011047">
    <property type="entry name" value="Quinoprotein_ADH-like_sf"/>
</dbReference>
<gene>
    <name evidence="2" type="ORF">NTEN_LOCUS15400</name>
</gene>
<evidence type="ECO:0000256" key="1">
    <source>
        <dbReference type="SAM" id="MobiDB-lite"/>
    </source>
</evidence>
<sequence>MMDRRNTLTSHAQEADQHWSPSYQPTNTELGKSEPANHSEASRSIKTSVSVAKAAELELAQAKTSVSDSVETPSPAHRPKPAPEPVPRVNVELPQIKDAKIVIYICAADSQGQSDNSYLIPLVFLNSYLGTPLLPKTLENADFQTVTSEERSGLLLKCFHRWAKPVSVGCPATCRPMPNFSSAALTGNASKISRTNSTGPMPNLYRFNTRKFAELPYQMNRADNTALNLTLNHEWILNKLCATDASQVIEDTFMENPSDDIVWLRGFLTDNADSLTYDGRQLYSQVYRYVKQFNTTTLSNVWKRISYDPPITSLLEADCNEKGANGFDGSPAYRNHLRSRWSTIANASYFATASSTLTIWTRAFYSPNSKEVVDNTPNYIVVYDLQSGTLFKKWKPAVSTTSLEISHAESCLVSGHQSSKILSWSLGTDLGQFLN</sequence>
<organism evidence="2 3">
    <name type="scientific">Nesidiocoris tenuis</name>
    <dbReference type="NCBI Taxonomy" id="355587"/>
    <lineage>
        <taxon>Eukaryota</taxon>
        <taxon>Metazoa</taxon>
        <taxon>Ecdysozoa</taxon>
        <taxon>Arthropoda</taxon>
        <taxon>Hexapoda</taxon>
        <taxon>Insecta</taxon>
        <taxon>Pterygota</taxon>
        <taxon>Neoptera</taxon>
        <taxon>Paraneoptera</taxon>
        <taxon>Hemiptera</taxon>
        <taxon>Heteroptera</taxon>
        <taxon>Panheteroptera</taxon>
        <taxon>Cimicomorpha</taxon>
        <taxon>Miridae</taxon>
        <taxon>Dicyphina</taxon>
        <taxon>Nesidiocoris</taxon>
    </lineage>
</organism>
<evidence type="ECO:0000313" key="2">
    <source>
        <dbReference type="EMBL" id="CAB0010355.1"/>
    </source>
</evidence>
<proteinExistence type="predicted"/>
<feature type="compositionally biased region" description="Basic and acidic residues" evidence="1">
    <location>
        <begin position="31"/>
        <end position="43"/>
    </location>
</feature>
<feature type="compositionally biased region" description="Polar residues" evidence="1">
    <location>
        <begin position="19"/>
        <end position="30"/>
    </location>
</feature>
<name>A0A6H5H356_9HEMI</name>
<dbReference type="AlphaFoldDB" id="A0A6H5H356"/>
<accession>A0A6H5H356</accession>
<dbReference type="SUPFAM" id="SSF50998">
    <property type="entry name" value="Quinoprotein alcohol dehydrogenase-like"/>
    <property type="match status" value="1"/>
</dbReference>
<keyword evidence="3" id="KW-1185">Reference proteome</keyword>
<reference evidence="2 3" key="1">
    <citation type="submission" date="2020-02" db="EMBL/GenBank/DDBJ databases">
        <authorList>
            <person name="Ferguson B K."/>
        </authorList>
    </citation>
    <scope>NUCLEOTIDE SEQUENCE [LARGE SCALE GENOMIC DNA]</scope>
</reference>
<dbReference type="Proteomes" id="UP000479000">
    <property type="component" value="Unassembled WGS sequence"/>
</dbReference>
<feature type="region of interest" description="Disordered" evidence="1">
    <location>
        <begin position="62"/>
        <end position="88"/>
    </location>
</feature>
<feature type="region of interest" description="Disordered" evidence="1">
    <location>
        <begin position="1"/>
        <end position="47"/>
    </location>
</feature>